<dbReference type="SUPFAM" id="SSF88723">
    <property type="entry name" value="PIN domain-like"/>
    <property type="match status" value="1"/>
</dbReference>
<gene>
    <name evidence="2" type="ORF">J2X04_000376</name>
</gene>
<dbReference type="PANTHER" id="PTHR34610:SF3">
    <property type="entry name" value="SSL7007 PROTEIN"/>
    <property type="match status" value="1"/>
</dbReference>
<dbReference type="EMBL" id="JAVDVW010000001">
    <property type="protein sequence ID" value="MDR7098029.1"/>
    <property type="molecule type" value="Genomic_DNA"/>
</dbReference>
<reference evidence="2 3" key="1">
    <citation type="submission" date="2023-07" db="EMBL/GenBank/DDBJ databases">
        <title>Sorghum-associated microbial communities from plants grown in Nebraska, USA.</title>
        <authorList>
            <person name="Schachtman D."/>
        </authorList>
    </citation>
    <scope>NUCLEOTIDE SEQUENCE [LARGE SCALE GENOMIC DNA]</scope>
    <source>
        <strain evidence="2 3">BE187</strain>
    </source>
</reference>
<name>A0ABU1VKP8_9GAMM</name>
<protein>
    <submittedName>
        <fullName evidence="2">Nucleic acid-binding protein</fullName>
    </submittedName>
</protein>
<proteinExistence type="predicted"/>
<dbReference type="RefSeq" id="WP_310051466.1">
    <property type="nucleotide sequence ID" value="NZ_JAVDVW010000001.1"/>
</dbReference>
<feature type="domain" description="PIN" evidence="1">
    <location>
        <begin position="6"/>
        <end position="120"/>
    </location>
</feature>
<dbReference type="InterPro" id="IPR029060">
    <property type="entry name" value="PIN-like_dom_sf"/>
</dbReference>
<evidence type="ECO:0000259" key="1">
    <source>
        <dbReference type="Pfam" id="PF13470"/>
    </source>
</evidence>
<accession>A0ABU1VKP8</accession>
<dbReference type="Pfam" id="PF13470">
    <property type="entry name" value="PIN_3"/>
    <property type="match status" value="1"/>
</dbReference>
<dbReference type="Proteomes" id="UP001267878">
    <property type="component" value="Unassembled WGS sequence"/>
</dbReference>
<sequence>MDATPRIVLDTNVCLDLFVFDDPRCGRLRDALHAGDVIAVTSASCREEWLRVLCYPQLALDGAAREAAAARFDALMQRCPPCPDGEEGAAQPLRCSDPDDQKFLDLALRAGARWLLSRDDHLLALARRARREGLFEILAPQEWGSIHAG</sequence>
<organism evidence="2 3">
    <name type="scientific">Agrilutibacter niabensis</name>
    <dbReference type="NCBI Taxonomy" id="380628"/>
    <lineage>
        <taxon>Bacteria</taxon>
        <taxon>Pseudomonadati</taxon>
        <taxon>Pseudomonadota</taxon>
        <taxon>Gammaproteobacteria</taxon>
        <taxon>Lysobacterales</taxon>
        <taxon>Lysobacteraceae</taxon>
        <taxon>Agrilutibacter</taxon>
    </lineage>
</organism>
<evidence type="ECO:0000313" key="3">
    <source>
        <dbReference type="Proteomes" id="UP001267878"/>
    </source>
</evidence>
<comment type="caution">
    <text evidence="2">The sequence shown here is derived from an EMBL/GenBank/DDBJ whole genome shotgun (WGS) entry which is preliminary data.</text>
</comment>
<keyword evidence="3" id="KW-1185">Reference proteome</keyword>
<dbReference type="InterPro" id="IPR002850">
    <property type="entry name" value="PIN_toxin-like"/>
</dbReference>
<evidence type="ECO:0000313" key="2">
    <source>
        <dbReference type="EMBL" id="MDR7098029.1"/>
    </source>
</evidence>
<dbReference type="InterPro" id="IPR002716">
    <property type="entry name" value="PIN_dom"/>
</dbReference>
<dbReference type="PANTHER" id="PTHR34610">
    <property type="entry name" value="SSL7007 PROTEIN"/>
    <property type="match status" value="1"/>
</dbReference>